<dbReference type="AlphaFoldDB" id="A0A2T6ZU98"/>
<evidence type="ECO:0000313" key="2">
    <source>
        <dbReference type="EMBL" id="PUU79025.1"/>
    </source>
</evidence>
<feature type="compositionally biased region" description="Polar residues" evidence="1">
    <location>
        <begin position="83"/>
        <end position="94"/>
    </location>
</feature>
<feature type="region of interest" description="Disordered" evidence="1">
    <location>
        <begin position="76"/>
        <end position="115"/>
    </location>
</feature>
<dbReference type="InterPro" id="IPR011009">
    <property type="entry name" value="Kinase-like_dom_sf"/>
</dbReference>
<keyword evidence="3" id="KW-1185">Reference proteome</keyword>
<dbReference type="EMBL" id="NESQ01000101">
    <property type="protein sequence ID" value="PUU79025.1"/>
    <property type="molecule type" value="Genomic_DNA"/>
</dbReference>
<evidence type="ECO:0008006" key="4">
    <source>
        <dbReference type="Google" id="ProtNLM"/>
    </source>
</evidence>
<feature type="region of interest" description="Disordered" evidence="1">
    <location>
        <begin position="128"/>
        <end position="177"/>
    </location>
</feature>
<dbReference type="Proteomes" id="UP000244722">
    <property type="component" value="Unassembled WGS sequence"/>
</dbReference>
<proteinExistence type="predicted"/>
<evidence type="ECO:0000313" key="3">
    <source>
        <dbReference type="Proteomes" id="UP000244722"/>
    </source>
</evidence>
<reference evidence="2 3" key="1">
    <citation type="submission" date="2017-04" db="EMBL/GenBank/DDBJ databases">
        <title>Draft genome sequence of Tuber borchii Vittad., a whitish edible truffle.</title>
        <authorList>
            <consortium name="DOE Joint Genome Institute"/>
            <person name="Murat C."/>
            <person name="Kuo A."/>
            <person name="Barry K.W."/>
            <person name="Clum A."/>
            <person name="Dockter R.B."/>
            <person name="Fauchery L."/>
            <person name="Iotti M."/>
            <person name="Kohler A."/>
            <person name="Labutti K."/>
            <person name="Lindquist E.A."/>
            <person name="Lipzen A."/>
            <person name="Ohm R.A."/>
            <person name="Wang M."/>
            <person name="Grigoriev I.V."/>
            <person name="Zambonelli A."/>
            <person name="Martin F.M."/>
        </authorList>
    </citation>
    <scope>NUCLEOTIDE SEQUENCE [LARGE SCALE GENOMIC DNA]</scope>
    <source>
        <strain evidence="2 3">Tbo3840</strain>
    </source>
</reference>
<name>A0A2T6ZU98_TUBBO</name>
<protein>
    <recommendedName>
        <fullName evidence="4">Protein kinase domain-containing protein</fullName>
    </recommendedName>
</protein>
<organism evidence="2 3">
    <name type="scientific">Tuber borchii</name>
    <name type="common">White truffle</name>
    <dbReference type="NCBI Taxonomy" id="42251"/>
    <lineage>
        <taxon>Eukaryota</taxon>
        <taxon>Fungi</taxon>
        <taxon>Dikarya</taxon>
        <taxon>Ascomycota</taxon>
        <taxon>Pezizomycotina</taxon>
        <taxon>Pezizomycetes</taxon>
        <taxon>Pezizales</taxon>
        <taxon>Tuberaceae</taxon>
        <taxon>Tuber</taxon>
    </lineage>
</organism>
<dbReference type="Gene3D" id="1.10.510.10">
    <property type="entry name" value="Transferase(Phosphotransferase) domain 1"/>
    <property type="match status" value="1"/>
</dbReference>
<evidence type="ECO:0000256" key="1">
    <source>
        <dbReference type="SAM" id="MobiDB-lite"/>
    </source>
</evidence>
<sequence>MPRVNVSCCRILINASNIFVASMSPVALEFRGLDSNSETSEYANSVDIWSLGCVIYELLVGTRLLPLEGQLKINEDGGENQEEVTQGQAESTLSGKRENNSALSDRPKKRRSKRNQIIVAHTRCIPGGVGLGAGAESQSGDDPSSQKTVVHSSMMTPSPADAPLRTQESKPGPGTQN</sequence>
<dbReference type="OrthoDB" id="248923at2759"/>
<comment type="caution">
    <text evidence="2">The sequence shown here is derived from an EMBL/GenBank/DDBJ whole genome shotgun (WGS) entry which is preliminary data.</text>
</comment>
<gene>
    <name evidence="2" type="ORF">B9Z19DRAFT_1064583</name>
</gene>
<accession>A0A2T6ZU98</accession>
<feature type="compositionally biased region" description="Polar residues" evidence="1">
    <location>
        <begin position="136"/>
        <end position="156"/>
    </location>
</feature>
<dbReference type="SUPFAM" id="SSF56112">
    <property type="entry name" value="Protein kinase-like (PK-like)"/>
    <property type="match status" value="1"/>
</dbReference>